<evidence type="ECO:0000313" key="2">
    <source>
        <dbReference type="Proteomes" id="UP001386955"/>
    </source>
</evidence>
<dbReference type="PANTHER" id="PTHR31656">
    <property type="entry name" value="ROOT CAP DOMAIN-CONTAINING PROTEIN"/>
    <property type="match status" value="1"/>
</dbReference>
<dbReference type="EMBL" id="JAYMYS010000003">
    <property type="protein sequence ID" value="KAK7401852.1"/>
    <property type="molecule type" value="Genomic_DNA"/>
</dbReference>
<dbReference type="AlphaFoldDB" id="A0AAN9SRF0"/>
<proteinExistence type="predicted"/>
<protein>
    <submittedName>
        <fullName evidence="1">Uncharacterized protein</fullName>
    </submittedName>
</protein>
<dbReference type="InterPro" id="IPR009646">
    <property type="entry name" value="Root_cap"/>
</dbReference>
<dbReference type="Proteomes" id="UP001386955">
    <property type="component" value="Unassembled WGS sequence"/>
</dbReference>
<comment type="caution">
    <text evidence="1">The sequence shown here is derived from an EMBL/GenBank/DDBJ whole genome shotgun (WGS) entry which is preliminary data.</text>
</comment>
<gene>
    <name evidence="1" type="ORF">VNO78_13670</name>
</gene>
<dbReference type="Pfam" id="PF06830">
    <property type="entry name" value="Root_cap"/>
    <property type="match status" value="1"/>
</dbReference>
<sequence>MYILKPAPTVRVHAFSRKYHALPSALQSHQLSQKPKSAILTVILPYAKFNAEAQRAFYFSLVSDATFQIDARFIGFRPEGRPRDYTWIQALGILFDSHKFSIEATPSAIWDEEVDHLKLSYDGEELVIREGHLSTWKCKENQLRVARTSSKNNIMVTLPEVVEIYVNVVPVTKEDSRTHNYQIPDNDCLSHLEVQFKFYGLTSKVEGVLGRTYQPDFQNATKPGVAMPVVGGEDKYRTTSLVSADGGFCTFSPAKGLNKKNSVMEYGMMDSTSSANSGNGIRYQLYSFFISNELVYCNLQEQLLELNSYLPYIYINQDTSQISQ</sequence>
<organism evidence="1 2">
    <name type="scientific">Psophocarpus tetragonolobus</name>
    <name type="common">Winged bean</name>
    <name type="synonym">Dolichos tetragonolobus</name>
    <dbReference type="NCBI Taxonomy" id="3891"/>
    <lineage>
        <taxon>Eukaryota</taxon>
        <taxon>Viridiplantae</taxon>
        <taxon>Streptophyta</taxon>
        <taxon>Embryophyta</taxon>
        <taxon>Tracheophyta</taxon>
        <taxon>Spermatophyta</taxon>
        <taxon>Magnoliopsida</taxon>
        <taxon>eudicotyledons</taxon>
        <taxon>Gunneridae</taxon>
        <taxon>Pentapetalae</taxon>
        <taxon>rosids</taxon>
        <taxon>fabids</taxon>
        <taxon>Fabales</taxon>
        <taxon>Fabaceae</taxon>
        <taxon>Papilionoideae</taxon>
        <taxon>50 kb inversion clade</taxon>
        <taxon>NPAAA clade</taxon>
        <taxon>indigoferoid/millettioid clade</taxon>
        <taxon>Phaseoleae</taxon>
        <taxon>Psophocarpus</taxon>
    </lineage>
</organism>
<keyword evidence="2" id="KW-1185">Reference proteome</keyword>
<name>A0AAN9SRF0_PSOTE</name>
<accession>A0AAN9SRF0</accession>
<evidence type="ECO:0000313" key="1">
    <source>
        <dbReference type="EMBL" id="KAK7401852.1"/>
    </source>
</evidence>
<reference evidence="1 2" key="1">
    <citation type="submission" date="2024-01" db="EMBL/GenBank/DDBJ databases">
        <title>The genomes of 5 underutilized Papilionoideae crops provide insights into root nodulation and disease resistanc.</title>
        <authorList>
            <person name="Jiang F."/>
        </authorList>
    </citation>
    <scope>NUCLEOTIDE SEQUENCE [LARGE SCALE GENOMIC DNA]</scope>
    <source>
        <strain evidence="1">DUOXIRENSHENG_FW03</strain>
        <tissue evidence="1">Leaves</tissue>
    </source>
</reference>